<name>A0A914Y6J9_9BILA</name>
<sequence length="102" mass="11631">MEIRWSFINCLILTILLINTVSCAPRLSNTIFRIRNLESNDLRGKEPYRQPTESNIRASANAILLDLLQRVVSAGNLAIIRPAEPLSTNNNSLKWQRLGWGW</sequence>
<reference evidence="3" key="1">
    <citation type="submission" date="2022-11" db="UniProtKB">
        <authorList>
            <consortium name="WormBaseParasite"/>
        </authorList>
    </citation>
    <scope>IDENTIFICATION</scope>
</reference>
<keyword evidence="1" id="KW-0732">Signal</keyword>
<evidence type="ECO:0000313" key="2">
    <source>
        <dbReference type="Proteomes" id="UP000887577"/>
    </source>
</evidence>
<evidence type="ECO:0000256" key="1">
    <source>
        <dbReference type="SAM" id="SignalP"/>
    </source>
</evidence>
<dbReference type="AlphaFoldDB" id="A0A914Y6J9"/>
<feature type="chain" id="PRO_5037816497" evidence="1">
    <location>
        <begin position="24"/>
        <end position="102"/>
    </location>
</feature>
<dbReference type="Proteomes" id="UP000887577">
    <property type="component" value="Unplaced"/>
</dbReference>
<feature type="signal peptide" evidence="1">
    <location>
        <begin position="1"/>
        <end position="23"/>
    </location>
</feature>
<evidence type="ECO:0000313" key="3">
    <source>
        <dbReference type="WBParaSite" id="PSU_v2.g15074.t1"/>
    </source>
</evidence>
<keyword evidence="2" id="KW-1185">Reference proteome</keyword>
<proteinExistence type="predicted"/>
<organism evidence="2 3">
    <name type="scientific">Panagrolaimus superbus</name>
    <dbReference type="NCBI Taxonomy" id="310955"/>
    <lineage>
        <taxon>Eukaryota</taxon>
        <taxon>Metazoa</taxon>
        <taxon>Ecdysozoa</taxon>
        <taxon>Nematoda</taxon>
        <taxon>Chromadorea</taxon>
        <taxon>Rhabditida</taxon>
        <taxon>Tylenchina</taxon>
        <taxon>Panagrolaimomorpha</taxon>
        <taxon>Panagrolaimoidea</taxon>
        <taxon>Panagrolaimidae</taxon>
        <taxon>Panagrolaimus</taxon>
    </lineage>
</organism>
<accession>A0A914Y6J9</accession>
<dbReference type="WBParaSite" id="PSU_v2.g15074.t1">
    <property type="protein sequence ID" value="PSU_v2.g15074.t1"/>
    <property type="gene ID" value="PSU_v2.g15074"/>
</dbReference>
<protein>
    <submittedName>
        <fullName evidence="3">Uncharacterized protein</fullName>
    </submittedName>
</protein>